<dbReference type="GO" id="GO:0016018">
    <property type="term" value="F:cyclosporin A binding"/>
    <property type="evidence" value="ECO:0007669"/>
    <property type="project" value="TreeGrafter"/>
</dbReference>
<evidence type="ECO:0000313" key="9">
    <source>
        <dbReference type="EMBL" id="EDW84970.2"/>
    </source>
</evidence>
<evidence type="ECO:0000259" key="6">
    <source>
        <dbReference type="PROSITE" id="PS50072"/>
    </source>
</evidence>
<dbReference type="eggNOG" id="KOG0865">
    <property type="taxonomic scope" value="Eukaryota"/>
</dbReference>
<keyword evidence="3" id="KW-0862">Zinc</keyword>
<evidence type="ECO:0008006" key="11">
    <source>
        <dbReference type="Google" id="ProtNLM"/>
    </source>
</evidence>
<dbReference type="PANTHER" id="PTHR11071:SF577">
    <property type="entry name" value="PEPTIDYL-PROLYL CIS-TRANS ISOMERASE"/>
    <property type="match status" value="1"/>
</dbReference>
<reference evidence="9 10" key="1">
    <citation type="journal article" date="2007" name="Nature">
        <title>Evolution of genes and genomes on the Drosophila phylogeny.</title>
        <authorList>
            <consortium name="Drosophila 12 Genomes Consortium"/>
            <person name="Clark A.G."/>
            <person name="Eisen M.B."/>
            <person name="Smith D.R."/>
            <person name="Bergman C.M."/>
            <person name="Oliver B."/>
            <person name="Markow T.A."/>
            <person name="Kaufman T.C."/>
            <person name="Kellis M."/>
            <person name="Gelbart W."/>
            <person name="Iyer V.N."/>
            <person name="Pollard D.A."/>
            <person name="Sackton T.B."/>
            <person name="Larracuente A.M."/>
            <person name="Singh N.D."/>
            <person name="Abad J.P."/>
            <person name="Abt D.N."/>
            <person name="Adryan B."/>
            <person name="Aguade M."/>
            <person name="Akashi H."/>
            <person name="Anderson W.W."/>
            <person name="Aquadro C.F."/>
            <person name="Ardell D.H."/>
            <person name="Arguello R."/>
            <person name="Artieri C.G."/>
            <person name="Barbash D.A."/>
            <person name="Barker D."/>
            <person name="Barsanti P."/>
            <person name="Batterham P."/>
            <person name="Batzoglou S."/>
            <person name="Begun D."/>
            <person name="Bhutkar A."/>
            <person name="Blanco E."/>
            <person name="Bosak S.A."/>
            <person name="Bradley R.K."/>
            <person name="Brand A.D."/>
            <person name="Brent M.R."/>
            <person name="Brooks A.N."/>
            <person name="Brown R.H."/>
            <person name="Butlin R.K."/>
            <person name="Caggese C."/>
            <person name="Calvi B.R."/>
            <person name="Bernardo de Carvalho A."/>
            <person name="Caspi A."/>
            <person name="Castrezana S."/>
            <person name="Celniker S.E."/>
            <person name="Chang J.L."/>
            <person name="Chapple C."/>
            <person name="Chatterji S."/>
            <person name="Chinwalla A."/>
            <person name="Civetta A."/>
            <person name="Clifton S.W."/>
            <person name="Comeron J.M."/>
            <person name="Costello J.C."/>
            <person name="Coyne J.A."/>
            <person name="Daub J."/>
            <person name="David R.G."/>
            <person name="Delcher A.L."/>
            <person name="Delehaunty K."/>
            <person name="Do C.B."/>
            <person name="Ebling H."/>
            <person name="Edwards K."/>
            <person name="Eickbush T."/>
            <person name="Evans J.D."/>
            <person name="Filipski A."/>
            <person name="Findeiss S."/>
            <person name="Freyhult E."/>
            <person name="Fulton L."/>
            <person name="Fulton R."/>
            <person name="Garcia A.C."/>
            <person name="Gardiner A."/>
            <person name="Garfield D.A."/>
            <person name="Garvin B.E."/>
            <person name="Gibson G."/>
            <person name="Gilbert D."/>
            <person name="Gnerre S."/>
            <person name="Godfrey J."/>
            <person name="Good R."/>
            <person name="Gotea V."/>
            <person name="Gravely B."/>
            <person name="Greenberg A.J."/>
            <person name="Griffiths-Jones S."/>
            <person name="Gross S."/>
            <person name="Guigo R."/>
            <person name="Gustafson E.A."/>
            <person name="Haerty W."/>
            <person name="Hahn M.W."/>
            <person name="Halligan D.L."/>
            <person name="Halpern A.L."/>
            <person name="Halter G.M."/>
            <person name="Han M.V."/>
            <person name="Heger A."/>
            <person name="Hillier L."/>
            <person name="Hinrichs A.S."/>
            <person name="Holmes I."/>
            <person name="Hoskins R.A."/>
            <person name="Hubisz M.J."/>
            <person name="Hultmark D."/>
            <person name="Huntley M.A."/>
            <person name="Jaffe D.B."/>
            <person name="Jagadeeshan S."/>
            <person name="Jeck W.R."/>
            <person name="Johnson J."/>
            <person name="Jones C.D."/>
            <person name="Jordan W.C."/>
            <person name="Karpen G.H."/>
            <person name="Kataoka E."/>
            <person name="Keightley P.D."/>
            <person name="Kheradpour P."/>
            <person name="Kirkness E.F."/>
            <person name="Koerich L.B."/>
            <person name="Kristiansen K."/>
            <person name="Kudrna D."/>
            <person name="Kulathinal R.J."/>
            <person name="Kumar S."/>
            <person name="Kwok R."/>
            <person name="Lander E."/>
            <person name="Langley C.H."/>
            <person name="Lapoint R."/>
            <person name="Lazzaro B.P."/>
            <person name="Lee S.J."/>
            <person name="Levesque L."/>
            <person name="Li R."/>
            <person name="Lin C.F."/>
            <person name="Lin M.F."/>
            <person name="Lindblad-Toh K."/>
            <person name="Llopart A."/>
            <person name="Long M."/>
            <person name="Low L."/>
            <person name="Lozovsky E."/>
            <person name="Lu J."/>
            <person name="Luo M."/>
            <person name="Machado C.A."/>
            <person name="Makalowski W."/>
            <person name="Marzo M."/>
            <person name="Matsuda M."/>
            <person name="Matzkin L."/>
            <person name="McAllister B."/>
            <person name="McBride C.S."/>
            <person name="McKernan B."/>
            <person name="McKernan K."/>
            <person name="Mendez-Lago M."/>
            <person name="Minx P."/>
            <person name="Mollenhauer M.U."/>
            <person name="Montooth K."/>
            <person name="Mount S.M."/>
            <person name="Mu X."/>
            <person name="Myers E."/>
            <person name="Negre B."/>
            <person name="Newfeld S."/>
            <person name="Nielsen R."/>
            <person name="Noor M.A."/>
            <person name="O'Grady P."/>
            <person name="Pachter L."/>
            <person name="Papaceit M."/>
            <person name="Parisi M.J."/>
            <person name="Parisi M."/>
            <person name="Parts L."/>
            <person name="Pedersen J.S."/>
            <person name="Pesole G."/>
            <person name="Phillippy A.M."/>
            <person name="Ponting C.P."/>
            <person name="Pop M."/>
            <person name="Porcelli D."/>
            <person name="Powell J.R."/>
            <person name="Prohaska S."/>
            <person name="Pruitt K."/>
            <person name="Puig M."/>
            <person name="Quesneville H."/>
            <person name="Ram K.R."/>
            <person name="Rand D."/>
            <person name="Rasmussen M.D."/>
            <person name="Reed L.K."/>
            <person name="Reenan R."/>
            <person name="Reily A."/>
            <person name="Remington K.A."/>
            <person name="Rieger T.T."/>
            <person name="Ritchie M.G."/>
            <person name="Robin C."/>
            <person name="Rogers Y.H."/>
            <person name="Rohde C."/>
            <person name="Rozas J."/>
            <person name="Rubenfield M.J."/>
            <person name="Ruiz A."/>
            <person name="Russo S."/>
            <person name="Salzberg S.L."/>
            <person name="Sanchez-Gracia A."/>
            <person name="Saranga D.J."/>
            <person name="Sato H."/>
            <person name="Schaeffer S.W."/>
            <person name="Schatz M.C."/>
            <person name="Schlenke T."/>
            <person name="Schwartz R."/>
            <person name="Segarra C."/>
            <person name="Singh R.S."/>
            <person name="Sirot L."/>
            <person name="Sirota M."/>
            <person name="Sisneros N.B."/>
            <person name="Smith C.D."/>
            <person name="Smith T.F."/>
            <person name="Spieth J."/>
            <person name="Stage D.E."/>
            <person name="Stark A."/>
            <person name="Stephan W."/>
            <person name="Strausberg R.L."/>
            <person name="Strempel S."/>
            <person name="Sturgill D."/>
            <person name="Sutton G."/>
            <person name="Sutton G.G."/>
            <person name="Tao W."/>
            <person name="Teichmann S."/>
            <person name="Tobari Y.N."/>
            <person name="Tomimura Y."/>
            <person name="Tsolas J.M."/>
            <person name="Valente V.L."/>
            <person name="Venter E."/>
            <person name="Venter J.C."/>
            <person name="Vicario S."/>
            <person name="Vieira F.G."/>
            <person name="Vilella A.J."/>
            <person name="Villasante A."/>
            <person name="Walenz B."/>
            <person name="Wang J."/>
            <person name="Wasserman M."/>
            <person name="Watts T."/>
            <person name="Wilson D."/>
            <person name="Wilson R.K."/>
            <person name="Wing R.A."/>
            <person name="Wolfner M.F."/>
            <person name="Wong A."/>
            <person name="Wong G.K."/>
            <person name="Wu C.I."/>
            <person name="Wu G."/>
            <person name="Yamamoto D."/>
            <person name="Yang H.P."/>
            <person name="Yang S.P."/>
            <person name="Yorke J.A."/>
            <person name="Yoshida K."/>
            <person name="Zdobnov E."/>
            <person name="Zhang P."/>
            <person name="Zhang Y."/>
            <person name="Zimin A.V."/>
            <person name="Baldwin J."/>
            <person name="Abdouelleil A."/>
            <person name="Abdulkadir J."/>
            <person name="Abebe A."/>
            <person name="Abera B."/>
            <person name="Abreu J."/>
            <person name="Acer S.C."/>
            <person name="Aftuck L."/>
            <person name="Alexander A."/>
            <person name="An P."/>
            <person name="Anderson E."/>
            <person name="Anderson S."/>
            <person name="Arachi H."/>
            <person name="Azer M."/>
            <person name="Bachantsang P."/>
            <person name="Barry A."/>
            <person name="Bayul T."/>
            <person name="Berlin A."/>
            <person name="Bessette D."/>
            <person name="Bloom T."/>
            <person name="Blye J."/>
            <person name="Boguslavskiy L."/>
            <person name="Bonnet C."/>
            <person name="Boukhgalter B."/>
            <person name="Bourzgui I."/>
            <person name="Brown A."/>
            <person name="Cahill P."/>
            <person name="Channer S."/>
            <person name="Cheshatsang Y."/>
            <person name="Chuda L."/>
            <person name="Citroen M."/>
            <person name="Collymore A."/>
            <person name="Cooke P."/>
            <person name="Costello M."/>
            <person name="D'Aco K."/>
            <person name="Daza R."/>
            <person name="De Haan G."/>
            <person name="DeGray S."/>
            <person name="DeMaso C."/>
            <person name="Dhargay N."/>
            <person name="Dooley K."/>
            <person name="Dooley E."/>
            <person name="Doricent M."/>
            <person name="Dorje P."/>
            <person name="Dorjee K."/>
            <person name="Dupes A."/>
            <person name="Elong R."/>
            <person name="Falk J."/>
            <person name="Farina A."/>
            <person name="Faro S."/>
            <person name="Ferguson D."/>
            <person name="Fisher S."/>
            <person name="Foley C.D."/>
            <person name="Franke A."/>
            <person name="Friedrich D."/>
            <person name="Gadbois L."/>
            <person name="Gearin G."/>
            <person name="Gearin C.R."/>
            <person name="Giannoukos G."/>
            <person name="Goode T."/>
            <person name="Graham J."/>
            <person name="Grandbois E."/>
            <person name="Grewal S."/>
            <person name="Gyaltsen K."/>
            <person name="Hafez N."/>
            <person name="Hagos B."/>
            <person name="Hall J."/>
            <person name="Henson C."/>
            <person name="Hollinger A."/>
            <person name="Honan T."/>
            <person name="Huard M.D."/>
            <person name="Hughes L."/>
            <person name="Hurhula B."/>
            <person name="Husby M.E."/>
            <person name="Kamat A."/>
            <person name="Kanga B."/>
            <person name="Kashin S."/>
            <person name="Khazanovich D."/>
            <person name="Kisner P."/>
            <person name="Lance K."/>
            <person name="Lara M."/>
            <person name="Lee W."/>
            <person name="Lennon N."/>
            <person name="Letendre F."/>
            <person name="LeVine R."/>
            <person name="Lipovsky A."/>
            <person name="Liu X."/>
            <person name="Liu J."/>
            <person name="Liu S."/>
            <person name="Lokyitsang T."/>
            <person name="Lokyitsang Y."/>
            <person name="Lubonja R."/>
            <person name="Lui A."/>
            <person name="MacDonald P."/>
            <person name="Magnisalis V."/>
            <person name="Maru K."/>
            <person name="Matthews C."/>
            <person name="McCusker W."/>
            <person name="McDonough S."/>
            <person name="Mehta T."/>
            <person name="Meldrim J."/>
            <person name="Meneus L."/>
            <person name="Mihai O."/>
            <person name="Mihalev A."/>
            <person name="Mihova T."/>
            <person name="Mittelman R."/>
            <person name="Mlenga V."/>
            <person name="Montmayeur A."/>
            <person name="Mulrain L."/>
            <person name="Navidi A."/>
            <person name="Naylor J."/>
            <person name="Negash T."/>
            <person name="Nguyen T."/>
            <person name="Nguyen N."/>
            <person name="Nicol R."/>
            <person name="Norbu C."/>
            <person name="Norbu N."/>
            <person name="Novod N."/>
            <person name="O'Neill B."/>
            <person name="Osman S."/>
            <person name="Markiewicz E."/>
            <person name="Oyono O.L."/>
            <person name="Patti C."/>
            <person name="Phunkhang P."/>
            <person name="Pierre F."/>
            <person name="Priest M."/>
            <person name="Raghuraman S."/>
            <person name="Rege F."/>
            <person name="Reyes R."/>
            <person name="Rise C."/>
            <person name="Rogov P."/>
            <person name="Ross K."/>
            <person name="Ryan E."/>
            <person name="Settipalli S."/>
            <person name="Shea T."/>
            <person name="Sherpa N."/>
            <person name="Shi L."/>
            <person name="Shih D."/>
            <person name="Sparrow T."/>
            <person name="Spaulding J."/>
            <person name="Stalker J."/>
            <person name="Stange-Thomann N."/>
            <person name="Stavropoulos S."/>
            <person name="Stone C."/>
            <person name="Strader C."/>
            <person name="Tesfaye S."/>
            <person name="Thomson T."/>
            <person name="Thoulutsang Y."/>
            <person name="Thoulutsang D."/>
            <person name="Topham K."/>
            <person name="Topping I."/>
            <person name="Tsamla T."/>
            <person name="Vassiliev H."/>
            <person name="Vo A."/>
            <person name="Wangchuk T."/>
            <person name="Wangdi T."/>
            <person name="Weiand M."/>
            <person name="Wilkinson J."/>
            <person name="Wilson A."/>
            <person name="Yadav S."/>
            <person name="Young G."/>
            <person name="Yu Q."/>
            <person name="Zembek L."/>
            <person name="Zhong D."/>
            <person name="Zimmer A."/>
            <person name="Zwirko Z."/>
            <person name="Jaffe D.B."/>
            <person name="Alvarez P."/>
            <person name="Brockman W."/>
            <person name="Butler J."/>
            <person name="Chin C."/>
            <person name="Gnerre S."/>
            <person name="Grabherr M."/>
            <person name="Kleber M."/>
            <person name="Mauceli E."/>
            <person name="MacCallum I."/>
        </authorList>
    </citation>
    <scope>NUCLEOTIDE SEQUENCE [LARGE SCALE GENOMIC DNA]</scope>
    <source>
        <strain evidence="10">Tucson 14030-0811.24</strain>
    </source>
</reference>
<dbReference type="AlphaFoldDB" id="B4NJD9"/>
<evidence type="ECO:0000256" key="4">
    <source>
        <dbReference type="PROSITE-ProRule" id="PRU00024"/>
    </source>
</evidence>
<dbReference type="STRING" id="7260.B4NJD9"/>
<dbReference type="GO" id="GO:0003755">
    <property type="term" value="F:peptidyl-prolyl cis-trans isomerase activity"/>
    <property type="evidence" value="ECO:0007669"/>
    <property type="project" value="InterPro"/>
</dbReference>
<dbReference type="InParanoid" id="B4NJD9"/>
<dbReference type="SUPFAM" id="SSF57850">
    <property type="entry name" value="RING/U-box"/>
    <property type="match status" value="1"/>
</dbReference>
<dbReference type="PROSITE" id="PS50089">
    <property type="entry name" value="ZF_RING_2"/>
    <property type="match status" value="1"/>
</dbReference>
<dbReference type="SMART" id="SM00184">
    <property type="entry name" value="RING"/>
    <property type="match status" value="1"/>
</dbReference>
<dbReference type="PROSITE" id="PS50072">
    <property type="entry name" value="CSA_PPIASE_2"/>
    <property type="match status" value="1"/>
</dbReference>
<dbReference type="PROSITE" id="PS50119">
    <property type="entry name" value="ZF_BBOX"/>
    <property type="match status" value="1"/>
</dbReference>
<dbReference type="Pfam" id="PF00160">
    <property type="entry name" value="Pro_isomerase"/>
    <property type="match status" value="1"/>
</dbReference>
<evidence type="ECO:0000256" key="3">
    <source>
        <dbReference type="ARBA" id="ARBA00022833"/>
    </source>
</evidence>
<feature type="region of interest" description="Disordered" evidence="5">
    <location>
        <begin position="451"/>
        <end position="473"/>
    </location>
</feature>
<dbReference type="Gene3D" id="3.30.40.10">
    <property type="entry name" value="Zinc/RING finger domain, C3HC4 (zinc finger)"/>
    <property type="match status" value="1"/>
</dbReference>
<dbReference type="Gene3D" id="2.40.100.10">
    <property type="entry name" value="Cyclophilin-like"/>
    <property type="match status" value="1"/>
</dbReference>
<accession>B4NJD9</accession>
<dbReference type="InterPro" id="IPR000315">
    <property type="entry name" value="Znf_B-box"/>
</dbReference>
<keyword evidence="2 4" id="KW-0863">Zinc-finger</keyword>
<dbReference type="InterPro" id="IPR001841">
    <property type="entry name" value="Znf_RING"/>
</dbReference>
<dbReference type="InterPro" id="IPR013083">
    <property type="entry name" value="Znf_RING/FYVE/PHD"/>
</dbReference>
<keyword evidence="10" id="KW-1185">Reference proteome</keyword>
<dbReference type="SUPFAM" id="SSF57845">
    <property type="entry name" value="B-box zinc-binding domain"/>
    <property type="match status" value="1"/>
</dbReference>
<name>B4NJD9_DROWI</name>
<evidence type="ECO:0000313" key="10">
    <source>
        <dbReference type="Proteomes" id="UP000007798"/>
    </source>
</evidence>
<evidence type="ECO:0000259" key="8">
    <source>
        <dbReference type="PROSITE" id="PS50119"/>
    </source>
</evidence>
<gene>
    <name evidence="9" type="primary">Dwil\GK12851</name>
    <name evidence="9" type="ORF">Dwil_GK12851</name>
</gene>
<evidence type="ECO:0000256" key="1">
    <source>
        <dbReference type="ARBA" id="ARBA00022723"/>
    </source>
</evidence>
<feature type="compositionally biased region" description="Low complexity" evidence="5">
    <location>
        <begin position="114"/>
        <end position="135"/>
    </location>
</feature>
<protein>
    <recommendedName>
        <fullName evidence="11">RING-type E3 ubiquitin transferase</fullName>
    </recommendedName>
</protein>
<dbReference type="Proteomes" id="UP000007798">
    <property type="component" value="Unassembled WGS sequence"/>
</dbReference>
<dbReference type="GO" id="GO:0006457">
    <property type="term" value="P:protein folding"/>
    <property type="evidence" value="ECO:0007669"/>
    <property type="project" value="TreeGrafter"/>
</dbReference>
<keyword evidence="1" id="KW-0479">Metal-binding</keyword>
<organism evidence="9 10">
    <name type="scientific">Drosophila willistoni</name>
    <name type="common">Fruit fly</name>
    <dbReference type="NCBI Taxonomy" id="7260"/>
    <lineage>
        <taxon>Eukaryota</taxon>
        <taxon>Metazoa</taxon>
        <taxon>Ecdysozoa</taxon>
        <taxon>Arthropoda</taxon>
        <taxon>Hexapoda</taxon>
        <taxon>Insecta</taxon>
        <taxon>Pterygota</taxon>
        <taxon>Neoptera</taxon>
        <taxon>Endopterygota</taxon>
        <taxon>Diptera</taxon>
        <taxon>Brachycera</taxon>
        <taxon>Muscomorpha</taxon>
        <taxon>Ephydroidea</taxon>
        <taxon>Drosophilidae</taxon>
        <taxon>Drosophila</taxon>
        <taxon>Sophophora</taxon>
    </lineage>
</organism>
<dbReference type="InterPro" id="IPR029000">
    <property type="entry name" value="Cyclophilin-like_dom_sf"/>
</dbReference>
<proteinExistence type="predicted"/>
<feature type="domain" description="RING-type" evidence="7">
    <location>
        <begin position="27"/>
        <end position="74"/>
    </location>
</feature>
<dbReference type="SUPFAM" id="SSF50891">
    <property type="entry name" value="Cyclophilin-like"/>
    <property type="match status" value="1"/>
</dbReference>
<dbReference type="EMBL" id="CH964272">
    <property type="protein sequence ID" value="EDW84970.2"/>
    <property type="molecule type" value="Genomic_DNA"/>
</dbReference>
<feature type="domain" description="B box-type" evidence="8">
    <location>
        <begin position="161"/>
        <end position="202"/>
    </location>
</feature>
<dbReference type="Gene3D" id="3.30.160.60">
    <property type="entry name" value="Classic Zinc Finger"/>
    <property type="match status" value="1"/>
</dbReference>
<sequence>MEADLNITSPELDEMDTPQELKTLLSCSLCGRDYDLLRLLPKMLECKHVFCVDCTEGRLVRTQSMDHVICPICEKHSRMGQQPESLMFLLAQMPALKLGRAMLMNNTAAEERTSQPPSSRSSQPSSSGRRSLRVSSGRRDSNSRPTNWIDEVSVENFLMRSGSEHCPIHAMPHTIWCHNCQIIICRACAELQYHTGHRLTRQLDFDELLRQLFSNELAKIDKICDKTNQFATREISIWHQLCETCSLVQLHIKREILEHKPTLIACQMRGWRQRTERDLVVGDAQLGTTEMLRLLRQLNEQKATFQDQLNEIQFQCQLKALLYDNGLDILDFKQLNQRVLELRQPQNQMNDITLGVEPPPALVLTNYCIYSYWKELQSQFTPPTTRINRMNTELVPQYRQAVVLPNFNQRQREREAMRQMAQEQQYIERQLQQHTRYYTYWEDFNTDQISHGSGGSSNGRGSPCASTTSSSTCTNPAAQLFEDNSYNCLNLDQQLPQRGSIPYEVLTSPYWGFFVQQSLNTVLDPNPQAEEETPNSTLATASAIENLTILPSIPSNPTTAQRFPIYFLDIEIARNPAGRILIEVRNDVAPRMAENFHKLILHERGYGYRGCSIFQAWSNKGISTGDFEWHNGRGGHAALVEDQFFLPDNTQLAPQRGAVGMRRGHRVYDNNSFVGSQFRLILNEYCPFTAIFGRVISGIELVERLAATGDAHGRPVVRSIIKNCGIYRPQ</sequence>
<feature type="compositionally biased region" description="Low complexity" evidence="5">
    <location>
        <begin position="459"/>
        <end position="473"/>
    </location>
</feature>
<dbReference type="InterPro" id="IPR002130">
    <property type="entry name" value="Cyclophilin-type_PPIase_dom"/>
</dbReference>
<dbReference type="HOGENOM" id="CLU_015203_0_0_1"/>
<dbReference type="FunCoup" id="B4NJD9">
    <property type="interactions" value="62"/>
</dbReference>
<feature type="domain" description="PPIase cyclophilin-type" evidence="6">
    <location>
        <begin position="567"/>
        <end position="726"/>
    </location>
</feature>
<dbReference type="GO" id="GO:0005737">
    <property type="term" value="C:cytoplasm"/>
    <property type="evidence" value="ECO:0007669"/>
    <property type="project" value="TreeGrafter"/>
</dbReference>
<feature type="region of interest" description="Disordered" evidence="5">
    <location>
        <begin position="109"/>
        <end position="146"/>
    </location>
</feature>
<dbReference type="PANTHER" id="PTHR11071">
    <property type="entry name" value="PEPTIDYL-PROLYL CIS-TRANS ISOMERASE"/>
    <property type="match status" value="1"/>
</dbReference>
<dbReference type="GO" id="GO:0008270">
    <property type="term" value="F:zinc ion binding"/>
    <property type="evidence" value="ECO:0007669"/>
    <property type="project" value="UniProtKB-KW"/>
</dbReference>
<dbReference type="OrthoDB" id="252722at2759"/>
<evidence type="ECO:0000259" key="7">
    <source>
        <dbReference type="PROSITE" id="PS50089"/>
    </source>
</evidence>
<evidence type="ECO:0000256" key="2">
    <source>
        <dbReference type="ARBA" id="ARBA00022771"/>
    </source>
</evidence>
<evidence type="ECO:0000256" key="5">
    <source>
        <dbReference type="SAM" id="MobiDB-lite"/>
    </source>
</evidence>